<organism evidence="7 8">
    <name type="scientific">Acinetobacter towneri</name>
    <dbReference type="NCBI Taxonomy" id="202956"/>
    <lineage>
        <taxon>Bacteria</taxon>
        <taxon>Pseudomonadati</taxon>
        <taxon>Pseudomonadota</taxon>
        <taxon>Gammaproteobacteria</taxon>
        <taxon>Moraxellales</taxon>
        <taxon>Moraxellaceae</taxon>
        <taxon>Acinetobacter</taxon>
    </lineage>
</organism>
<reference evidence="7 8" key="1">
    <citation type="journal article" date="2020" name="Front. Cell. Infect. Microbiol.">
        <title>Characterization of Three Porcine Acinetobacter towneri Strains Co-Harboring tet(X3) and bla OXA-58.</title>
        <authorList>
            <person name="Ma J."/>
            <person name="Wang J."/>
            <person name="Feng J."/>
            <person name="Liu Y."/>
            <person name="Yang B."/>
            <person name="Li R."/>
            <person name="Bai L."/>
            <person name="He T."/>
            <person name="Wang X."/>
            <person name="Yang Z."/>
        </authorList>
    </citation>
    <scope>NUCLEOTIDE SEQUENCE [LARGE SCALE GENOMIC DNA]</scope>
    <source>
        <strain evidence="7 8">GX5</strain>
    </source>
</reference>
<dbReference type="PANTHER" id="PTHR21716">
    <property type="entry name" value="TRANSMEMBRANE PROTEIN"/>
    <property type="match status" value="1"/>
</dbReference>
<feature type="transmembrane region" description="Helical" evidence="6">
    <location>
        <begin position="307"/>
        <end position="334"/>
    </location>
</feature>
<dbReference type="Proteomes" id="UP000663954">
    <property type="component" value="Chromosome"/>
</dbReference>
<dbReference type="GeneID" id="64223582"/>
<feature type="transmembrane region" description="Helical" evidence="6">
    <location>
        <begin position="268"/>
        <end position="287"/>
    </location>
</feature>
<keyword evidence="3 6" id="KW-0812">Transmembrane</keyword>
<keyword evidence="5 6" id="KW-0472">Membrane</keyword>
<evidence type="ECO:0000256" key="3">
    <source>
        <dbReference type="ARBA" id="ARBA00022692"/>
    </source>
</evidence>
<evidence type="ECO:0000256" key="2">
    <source>
        <dbReference type="ARBA" id="ARBA00009773"/>
    </source>
</evidence>
<comment type="similarity">
    <text evidence="2">Belongs to the autoinducer-2 exporter (AI-2E) (TC 2.A.86) family.</text>
</comment>
<feature type="transmembrane region" description="Helical" evidence="6">
    <location>
        <begin position="71"/>
        <end position="90"/>
    </location>
</feature>
<sequence>MNQEQAWQNTLRIAVYLLLFIILFGWLLKVAQSFLLPVLMSIISVYILATLTDWLGNFPVLKHSPEWMRRLMVLIGFIISMFAFSHILIITGEQILISAPNYQANLEKMLQSFSSRFSWAQGLDLSVLRELIFERISVQSFISYMIGAVSSFTSIVVLIIVYAMFLIAEKGRFSSRLSLAFPSQGAKRTKYLIMNINKKIGDYLAVKTLINIILATISVIILWLFGVEHAIFWALIIGILNYIPYIGSLLGVVFPVTLTLVQFGSIQMTLAVAVLLTMAQMYVGNVLEPKMIGKEINLSPFVVLISLSLWSSLWGISGAILAVPLTSVFVIIFAEFESTRPFTLLLMDDVEQDTDQA</sequence>
<evidence type="ECO:0000313" key="8">
    <source>
        <dbReference type="Proteomes" id="UP000663954"/>
    </source>
</evidence>
<dbReference type="InterPro" id="IPR002549">
    <property type="entry name" value="AI-2E-like"/>
</dbReference>
<evidence type="ECO:0000256" key="4">
    <source>
        <dbReference type="ARBA" id="ARBA00022989"/>
    </source>
</evidence>
<feature type="transmembrane region" description="Helical" evidence="6">
    <location>
        <begin position="231"/>
        <end position="256"/>
    </location>
</feature>
<evidence type="ECO:0000256" key="6">
    <source>
        <dbReference type="SAM" id="Phobius"/>
    </source>
</evidence>
<evidence type="ECO:0000256" key="5">
    <source>
        <dbReference type="ARBA" id="ARBA00023136"/>
    </source>
</evidence>
<comment type="subcellular location">
    <subcellularLocation>
        <location evidence="1">Membrane</location>
        <topology evidence="1">Multi-pass membrane protein</topology>
    </subcellularLocation>
</comment>
<dbReference type="PANTHER" id="PTHR21716:SF64">
    <property type="entry name" value="AI-2 TRANSPORT PROTEIN TQSA"/>
    <property type="match status" value="1"/>
</dbReference>
<feature type="transmembrane region" description="Helical" evidence="6">
    <location>
        <begin position="34"/>
        <end position="51"/>
    </location>
</feature>
<evidence type="ECO:0000256" key="1">
    <source>
        <dbReference type="ARBA" id="ARBA00004141"/>
    </source>
</evidence>
<dbReference type="RefSeq" id="WP_207973656.1">
    <property type="nucleotide sequence ID" value="NZ_CP071766.1"/>
</dbReference>
<dbReference type="Pfam" id="PF01594">
    <property type="entry name" value="AI-2E_transport"/>
    <property type="match status" value="1"/>
</dbReference>
<feature type="transmembrane region" description="Helical" evidence="6">
    <location>
        <begin position="9"/>
        <end position="28"/>
    </location>
</feature>
<gene>
    <name evidence="7" type="ORF">J4G45_05395</name>
</gene>
<dbReference type="EMBL" id="CP071770">
    <property type="protein sequence ID" value="QTD62599.1"/>
    <property type="molecule type" value="Genomic_DNA"/>
</dbReference>
<name>A0ABX7TFU8_9GAMM</name>
<evidence type="ECO:0000313" key="7">
    <source>
        <dbReference type="EMBL" id="QTD62599.1"/>
    </source>
</evidence>
<proteinExistence type="inferred from homology"/>
<protein>
    <submittedName>
        <fullName evidence="7">AI-2E family transporter</fullName>
    </submittedName>
</protein>
<feature type="transmembrane region" description="Helical" evidence="6">
    <location>
        <begin position="204"/>
        <end position="225"/>
    </location>
</feature>
<feature type="transmembrane region" description="Helical" evidence="6">
    <location>
        <begin position="141"/>
        <end position="168"/>
    </location>
</feature>
<keyword evidence="8" id="KW-1185">Reference proteome</keyword>
<keyword evidence="4 6" id="KW-1133">Transmembrane helix</keyword>
<accession>A0ABX7TFU8</accession>